<evidence type="ECO:0000256" key="3">
    <source>
        <dbReference type="ARBA" id="ARBA00022679"/>
    </source>
</evidence>
<evidence type="ECO:0000256" key="2">
    <source>
        <dbReference type="ARBA" id="ARBA00022676"/>
    </source>
</evidence>
<dbReference type="AlphaFoldDB" id="A0AAD0FKJ8"/>
<feature type="domain" description="Methyltransferase FkbM" evidence="4">
    <location>
        <begin position="50"/>
        <end position="187"/>
    </location>
</feature>
<dbReference type="SUPFAM" id="SSF53756">
    <property type="entry name" value="UDP-Glycosyltransferase/glycogen phosphorylase"/>
    <property type="match status" value="1"/>
</dbReference>
<dbReference type="Pfam" id="PF13692">
    <property type="entry name" value="Glyco_trans_1_4"/>
    <property type="match status" value="1"/>
</dbReference>
<organism evidence="5 6">
    <name type="scientific">Stenotrophomonas maltophilia</name>
    <name type="common">Pseudomonas maltophilia</name>
    <name type="synonym">Xanthomonas maltophilia</name>
    <dbReference type="NCBI Taxonomy" id="40324"/>
    <lineage>
        <taxon>Bacteria</taxon>
        <taxon>Pseudomonadati</taxon>
        <taxon>Pseudomonadota</taxon>
        <taxon>Gammaproteobacteria</taxon>
        <taxon>Lysobacterales</taxon>
        <taxon>Lysobacteraceae</taxon>
        <taxon>Stenotrophomonas</taxon>
        <taxon>Stenotrophomonas maltophilia group</taxon>
    </lineage>
</organism>
<evidence type="ECO:0000256" key="1">
    <source>
        <dbReference type="ARBA" id="ARBA00006739"/>
    </source>
</evidence>
<dbReference type="SUPFAM" id="SSF53335">
    <property type="entry name" value="S-adenosyl-L-methionine-dependent methyltransferases"/>
    <property type="match status" value="1"/>
</dbReference>
<dbReference type="RefSeq" id="WP_101764907.1">
    <property type="nucleotide sequence ID" value="NZ_CP025298.1"/>
</dbReference>
<dbReference type="InterPro" id="IPR029063">
    <property type="entry name" value="SAM-dependent_MTases_sf"/>
</dbReference>
<dbReference type="InterPro" id="IPR006342">
    <property type="entry name" value="FkbM_mtfrase"/>
</dbReference>
<dbReference type="EMBL" id="CP025298">
    <property type="protein sequence ID" value="AUI06144.1"/>
    <property type="molecule type" value="Genomic_DNA"/>
</dbReference>
<dbReference type="NCBIfam" id="TIGR01444">
    <property type="entry name" value="fkbM_fam"/>
    <property type="match status" value="1"/>
</dbReference>
<sequence>MTTINGRHGVFETLPGDSVVADSLRWYGEWAETELDLLRRFVPTGGVVADVGSFIGTHAVALARATGTLGQVLAFEPRRNTFAVLGRNIHRNALDAVIKARNVGVSDQPGTIHLLDPEEGSQNLGSLALVDQGGGYEVELITLDMLELPRLDLIKIDVEGMEANVIRGARQTLERCRPVVFAECNSVSGAASTLAASENLGYRAFGSIYPAYNPDNINGCPDNFFGSNAECALFLVPKERVDDLPLQDMRVINTLEDVVALLLEKPQYLPEMLPDAPEVEAVHRQAPHAVDAEAQVHPPLHVVVPFYRNEQLVAPLMRGLRSVSGELIAARASVWFYNDSPGHEGLALALDEALQAGLEGVPLEGIANEDNLGFIGTCNRAFARAIEEGADVLLLNSDTEVMPGAIAEMLAVAGLDPMFGFVCPRSNNATLASLPHSFEHKDVTADEAFARFAPLARRLPRCTLAPTAIGFALWIRGTLLSEFGVFDTAYGKGYNEENDLIMRANRAGYRAVLANHAFVWHQGEQSFATTQQQRSERDAHNGALLRARYPEYPKLVERYYHSPEYRAETLLEALEPTDSPRTIAFDFSSFGAFHNGTFESGVKLVAAALRSWPDEVRIGVIMTLEAWDFHGMPRLTGLTRLEPGQSNGQAAAVVRIGQPYQVDVLTRLFSTAPVVGIFMLDTISSDCGYLALDMDEDIWRFALENMSVLFTNSAFTLDRIRQRYSIAPHVMQSVSRHSLDPADYAEHEPGAAAGNHILVIGNHYAHKFVKETADALADALPGRRIIAIGYPQDVERSKDIEAFQAGHIDDQTFRAFYRDAELVVFPSHYEGFGFPVLHALAHHRPVFVRDTGLNRELAGQIATSANIHRYETTRELVTRLSAGIPAWSNQRRPGEADGWRRSALEVYATLNEAMRRVDAKQVATALRRLDGLAATLPPPSLRTTGQRTGVRLGRMIDRLLRVPGMSKLARGLARVYRGTRG</sequence>
<dbReference type="InterPro" id="IPR029044">
    <property type="entry name" value="Nucleotide-diphossugar_trans"/>
</dbReference>
<gene>
    <name evidence="5" type="ORF">SmaCSM2_02700</name>
</gene>
<keyword evidence="2" id="KW-0328">Glycosyltransferase</keyword>
<dbReference type="GO" id="GO:0016757">
    <property type="term" value="F:glycosyltransferase activity"/>
    <property type="evidence" value="ECO:0007669"/>
    <property type="project" value="UniProtKB-KW"/>
</dbReference>
<accession>A0AAD0FKJ8</accession>
<protein>
    <recommendedName>
        <fullName evidence="4">Methyltransferase FkbM domain-containing protein</fullName>
    </recommendedName>
</protein>
<comment type="similarity">
    <text evidence="1">Belongs to the glycosyltransferase 2 family.</text>
</comment>
<keyword evidence="3" id="KW-0808">Transferase</keyword>
<evidence type="ECO:0000313" key="5">
    <source>
        <dbReference type="EMBL" id="AUI06144.1"/>
    </source>
</evidence>
<dbReference type="PANTHER" id="PTHR43179">
    <property type="entry name" value="RHAMNOSYLTRANSFERASE WBBL"/>
    <property type="match status" value="1"/>
</dbReference>
<dbReference type="SUPFAM" id="SSF53448">
    <property type="entry name" value="Nucleotide-diphospho-sugar transferases"/>
    <property type="match status" value="1"/>
</dbReference>
<dbReference type="Proteomes" id="UP000234414">
    <property type="component" value="Chromosome"/>
</dbReference>
<name>A0AAD0FKJ8_STEMA</name>
<dbReference type="Pfam" id="PF05050">
    <property type="entry name" value="Methyltransf_21"/>
    <property type="match status" value="1"/>
</dbReference>
<dbReference type="Gene3D" id="3.40.50.2000">
    <property type="entry name" value="Glycogen Phosphorylase B"/>
    <property type="match status" value="1"/>
</dbReference>
<proteinExistence type="inferred from homology"/>
<evidence type="ECO:0000313" key="6">
    <source>
        <dbReference type="Proteomes" id="UP000234414"/>
    </source>
</evidence>
<evidence type="ECO:0000259" key="4">
    <source>
        <dbReference type="Pfam" id="PF05050"/>
    </source>
</evidence>
<reference evidence="5 6" key="1">
    <citation type="submission" date="2017-12" db="EMBL/GenBank/DDBJ databases">
        <title>Complete Genome Sequence of Stenotrophomonas maltophilia CSM2.</title>
        <authorList>
            <person name="Castro-Jaimes S."/>
            <person name="Lopez-Leal G."/>
            <person name="Barberena Jonas C."/>
            <person name="Bustos P."/>
            <person name="Perez-Oseguera A."/>
            <person name="Cevallos M.A."/>
        </authorList>
    </citation>
    <scope>NUCLEOTIDE SEQUENCE [LARGE SCALE GENOMIC DNA]</scope>
    <source>
        <strain evidence="5 6">CSM2</strain>
    </source>
</reference>
<dbReference type="Gene3D" id="3.90.550.10">
    <property type="entry name" value="Spore Coat Polysaccharide Biosynthesis Protein SpsA, Chain A"/>
    <property type="match status" value="1"/>
</dbReference>
<dbReference type="Gene3D" id="3.40.50.150">
    <property type="entry name" value="Vaccinia Virus protein VP39"/>
    <property type="match status" value="1"/>
</dbReference>
<dbReference type="PANTHER" id="PTHR43179:SF12">
    <property type="entry name" value="GALACTOFURANOSYLTRANSFERASE GLFT2"/>
    <property type="match status" value="1"/>
</dbReference>
<dbReference type="Pfam" id="PF13641">
    <property type="entry name" value="Glyco_tranf_2_3"/>
    <property type="match status" value="1"/>
</dbReference>